<comment type="caution">
    <text evidence="1">The sequence shown here is derived from an EMBL/GenBank/DDBJ whole genome shotgun (WGS) entry which is preliminary data.</text>
</comment>
<reference evidence="1" key="1">
    <citation type="journal article" date="2015" name="Nature">
        <title>Complex archaea that bridge the gap between prokaryotes and eukaryotes.</title>
        <authorList>
            <person name="Spang A."/>
            <person name="Saw J.H."/>
            <person name="Jorgensen S.L."/>
            <person name="Zaremba-Niedzwiedzka K."/>
            <person name="Martijn J."/>
            <person name="Lind A.E."/>
            <person name="van Eijk R."/>
            <person name="Schleper C."/>
            <person name="Guy L."/>
            <person name="Ettema T.J."/>
        </authorList>
    </citation>
    <scope>NUCLEOTIDE SEQUENCE</scope>
</reference>
<organism evidence="1">
    <name type="scientific">marine sediment metagenome</name>
    <dbReference type="NCBI Taxonomy" id="412755"/>
    <lineage>
        <taxon>unclassified sequences</taxon>
        <taxon>metagenomes</taxon>
        <taxon>ecological metagenomes</taxon>
    </lineage>
</organism>
<accession>A0A0F9R9U5</accession>
<dbReference type="AlphaFoldDB" id="A0A0F9R9U5"/>
<proteinExistence type="predicted"/>
<name>A0A0F9R9U5_9ZZZZ</name>
<evidence type="ECO:0000313" key="1">
    <source>
        <dbReference type="EMBL" id="KKN14178.1"/>
    </source>
</evidence>
<sequence>MVRVVRDPIEIKDSDVPCQKCCDIEQTTRFSRYIPHSCNREEMRRCKVWQYRDVPAKATEIDAGGNGK</sequence>
<gene>
    <name evidence="1" type="ORF">LCGC14_0998870</name>
</gene>
<protein>
    <submittedName>
        <fullName evidence="1">Uncharacterized protein</fullName>
    </submittedName>
</protein>
<dbReference type="EMBL" id="LAZR01003844">
    <property type="protein sequence ID" value="KKN14178.1"/>
    <property type="molecule type" value="Genomic_DNA"/>
</dbReference>